<reference evidence="7" key="1">
    <citation type="submission" date="2020-10" db="EMBL/GenBank/DDBJ databases">
        <title>Unveiling of a novel bifunctional photoreceptor, Dualchrome1, isolated from a cosmopolitan green alga.</title>
        <authorList>
            <person name="Suzuki S."/>
            <person name="Kawachi M."/>
        </authorList>
    </citation>
    <scope>NUCLEOTIDE SEQUENCE</scope>
    <source>
        <strain evidence="7">NIES 2893</strain>
    </source>
</reference>
<dbReference type="GO" id="GO:0034247">
    <property type="term" value="P:snoRNA splicing"/>
    <property type="evidence" value="ECO:0007669"/>
    <property type="project" value="TreeGrafter"/>
</dbReference>
<keyword evidence="8" id="KW-1185">Reference proteome</keyword>
<protein>
    <recommendedName>
        <fullName evidence="6">C3H1-type domain-containing protein</fullName>
    </recommendedName>
</protein>
<dbReference type="PANTHER" id="PTHR12930:SF0">
    <property type="entry name" value="RING FINGER PROTEIN 113B"/>
    <property type="match status" value="1"/>
</dbReference>
<dbReference type="OrthoDB" id="25761at2759"/>
<evidence type="ECO:0000313" key="7">
    <source>
        <dbReference type="EMBL" id="GHP04486.1"/>
    </source>
</evidence>
<dbReference type="Pfam" id="PF00642">
    <property type="entry name" value="zf-CCCH"/>
    <property type="match status" value="1"/>
</dbReference>
<evidence type="ECO:0000256" key="1">
    <source>
        <dbReference type="ARBA" id="ARBA00022723"/>
    </source>
</evidence>
<evidence type="ECO:0000256" key="3">
    <source>
        <dbReference type="ARBA" id="ARBA00022833"/>
    </source>
</evidence>
<comment type="caution">
    <text evidence="7">The sequence shown here is derived from an EMBL/GenBank/DDBJ whole genome shotgun (WGS) entry which is preliminary data.</text>
</comment>
<gene>
    <name evidence="7" type="ORF">PPROV_000324000</name>
</gene>
<dbReference type="EMBL" id="BNJQ01000007">
    <property type="protein sequence ID" value="GHP04486.1"/>
    <property type="molecule type" value="Genomic_DNA"/>
</dbReference>
<feature type="region of interest" description="Disordered" evidence="5">
    <location>
        <begin position="1"/>
        <end position="75"/>
    </location>
</feature>
<evidence type="ECO:0000256" key="2">
    <source>
        <dbReference type="ARBA" id="ARBA00022771"/>
    </source>
</evidence>
<sequence length="244" mass="25911">MADEPSVPAAATTVDNTNNTNDDDAPTATCMFVSASHARKRKKKSSLRVKENDDDDDDAAAGGGGGVGGGVGGGARVFPSKASALVSGTRDDRDDPGDGVRRGTAVAFAAERVLETESDATRQLETESEGVGKNAGRFGPIRASKTLRTTVLVDFNPDICEDYRKTGFCGYGDTCKFMHDRGDIKSSYIIDREWQEAQKKRRLDEAAAAAEAEAAGNESGDVPPPLPASRGFRSLPTSRSRHRQ</sequence>
<accession>A0A830HAW1</accession>
<keyword evidence="2 4" id="KW-0863">Zinc-finger</keyword>
<feature type="region of interest" description="Disordered" evidence="5">
    <location>
        <begin position="118"/>
        <end position="137"/>
    </location>
</feature>
<dbReference type="SUPFAM" id="SSF90229">
    <property type="entry name" value="CCCH zinc finger"/>
    <property type="match status" value="1"/>
</dbReference>
<feature type="domain" description="C3H1-type" evidence="6">
    <location>
        <begin position="154"/>
        <end position="182"/>
    </location>
</feature>
<evidence type="ECO:0000256" key="4">
    <source>
        <dbReference type="PROSITE-ProRule" id="PRU00723"/>
    </source>
</evidence>
<dbReference type="GO" id="GO:0008270">
    <property type="term" value="F:zinc ion binding"/>
    <property type="evidence" value="ECO:0007669"/>
    <property type="project" value="UniProtKB-KW"/>
</dbReference>
<dbReference type="AlphaFoldDB" id="A0A830HAW1"/>
<feature type="region of interest" description="Disordered" evidence="5">
    <location>
        <begin position="82"/>
        <end position="101"/>
    </location>
</feature>
<keyword evidence="1 4" id="KW-0479">Metal-binding</keyword>
<evidence type="ECO:0000259" key="6">
    <source>
        <dbReference type="PROSITE" id="PS50103"/>
    </source>
</evidence>
<dbReference type="GO" id="GO:0005684">
    <property type="term" value="C:U2-type spliceosomal complex"/>
    <property type="evidence" value="ECO:0007669"/>
    <property type="project" value="TreeGrafter"/>
</dbReference>
<name>A0A830HAW1_9CHLO</name>
<feature type="compositionally biased region" description="Low complexity" evidence="5">
    <location>
        <begin position="206"/>
        <end position="215"/>
    </location>
</feature>
<keyword evidence="3 4" id="KW-0862">Zinc</keyword>
<feature type="compositionally biased region" description="Low complexity" evidence="5">
    <location>
        <begin position="7"/>
        <end position="20"/>
    </location>
</feature>
<feature type="compositionally biased region" description="Basic residues" evidence="5">
    <location>
        <begin position="37"/>
        <end position="47"/>
    </location>
</feature>
<feature type="compositionally biased region" description="Basic and acidic residues" evidence="5">
    <location>
        <begin position="89"/>
        <end position="101"/>
    </location>
</feature>
<feature type="zinc finger region" description="C3H1-type" evidence="4">
    <location>
        <begin position="154"/>
        <end position="182"/>
    </location>
</feature>
<dbReference type="PROSITE" id="PS50103">
    <property type="entry name" value="ZF_C3H1"/>
    <property type="match status" value="1"/>
</dbReference>
<feature type="region of interest" description="Disordered" evidence="5">
    <location>
        <begin position="201"/>
        <end position="244"/>
    </location>
</feature>
<evidence type="ECO:0000313" key="8">
    <source>
        <dbReference type="Proteomes" id="UP000660262"/>
    </source>
</evidence>
<evidence type="ECO:0000256" key="5">
    <source>
        <dbReference type="SAM" id="MobiDB-lite"/>
    </source>
</evidence>
<proteinExistence type="predicted"/>
<dbReference type="Gene3D" id="4.10.1000.10">
    <property type="entry name" value="Zinc finger, CCCH-type"/>
    <property type="match status" value="1"/>
</dbReference>
<dbReference type="InterPro" id="IPR000571">
    <property type="entry name" value="Znf_CCCH"/>
</dbReference>
<dbReference type="InterPro" id="IPR036855">
    <property type="entry name" value="Znf_CCCH_sf"/>
</dbReference>
<organism evidence="7 8">
    <name type="scientific">Pycnococcus provasolii</name>
    <dbReference type="NCBI Taxonomy" id="41880"/>
    <lineage>
        <taxon>Eukaryota</taxon>
        <taxon>Viridiplantae</taxon>
        <taxon>Chlorophyta</taxon>
        <taxon>Pseudoscourfieldiophyceae</taxon>
        <taxon>Pseudoscourfieldiales</taxon>
        <taxon>Pycnococcaceae</taxon>
        <taxon>Pycnococcus</taxon>
    </lineage>
</organism>
<dbReference type="Proteomes" id="UP000660262">
    <property type="component" value="Unassembled WGS sequence"/>
</dbReference>
<dbReference type="InterPro" id="IPR039971">
    <property type="entry name" value="CWC24-like"/>
</dbReference>
<dbReference type="SMART" id="SM00356">
    <property type="entry name" value="ZnF_C3H1"/>
    <property type="match status" value="1"/>
</dbReference>
<feature type="compositionally biased region" description="Gly residues" evidence="5">
    <location>
        <begin position="61"/>
        <end position="75"/>
    </location>
</feature>
<dbReference type="PANTHER" id="PTHR12930">
    <property type="entry name" value="ZINC FINGER PROTEIN 183"/>
    <property type="match status" value="1"/>
</dbReference>